<dbReference type="RefSeq" id="WP_165093788.1">
    <property type="nucleotide sequence ID" value="NZ_JAAKGU010000001.1"/>
</dbReference>
<gene>
    <name evidence="2" type="ORF">G5B47_02125</name>
</gene>
<dbReference type="InterPro" id="IPR024978">
    <property type="entry name" value="Homeodomain_phBC6A51-type"/>
</dbReference>
<dbReference type="Proteomes" id="UP000480151">
    <property type="component" value="Unassembled WGS sequence"/>
</dbReference>
<protein>
    <recommendedName>
        <fullName evidence="1">Homeodomain phBC6A51-type domain-containing protein</fullName>
    </recommendedName>
</protein>
<dbReference type="InterPro" id="IPR009057">
    <property type="entry name" value="Homeodomain-like_sf"/>
</dbReference>
<dbReference type="Gene3D" id="1.10.10.60">
    <property type="entry name" value="Homeodomain-like"/>
    <property type="match status" value="1"/>
</dbReference>
<comment type="caution">
    <text evidence="2">The sequence shown here is derived from an EMBL/GenBank/DDBJ whole genome shotgun (WGS) entry which is preliminary data.</text>
</comment>
<proteinExistence type="predicted"/>
<name>A0A6M1PF50_9BACL</name>
<reference evidence="2 3" key="1">
    <citation type="submission" date="2020-02" db="EMBL/GenBank/DDBJ databases">
        <authorList>
            <person name="Gao J."/>
            <person name="Sun J."/>
        </authorList>
    </citation>
    <scope>NUCLEOTIDE SEQUENCE [LARGE SCALE GENOMIC DNA]</scope>
    <source>
        <strain evidence="2 3">7124</strain>
    </source>
</reference>
<dbReference type="EMBL" id="JAAKGU010000001">
    <property type="protein sequence ID" value="NGM81204.1"/>
    <property type="molecule type" value="Genomic_DNA"/>
</dbReference>
<keyword evidence="3" id="KW-1185">Reference proteome</keyword>
<evidence type="ECO:0000259" key="1">
    <source>
        <dbReference type="Pfam" id="PF13022"/>
    </source>
</evidence>
<dbReference type="Pfam" id="PF13022">
    <property type="entry name" value="HTH_Tnp_1_2"/>
    <property type="match status" value="1"/>
</dbReference>
<evidence type="ECO:0000313" key="2">
    <source>
        <dbReference type="EMBL" id="NGM81204.1"/>
    </source>
</evidence>
<evidence type="ECO:0000313" key="3">
    <source>
        <dbReference type="Proteomes" id="UP000480151"/>
    </source>
</evidence>
<organism evidence="2 3">
    <name type="scientific">Paenibacillus apii</name>
    <dbReference type="NCBI Taxonomy" id="1850370"/>
    <lineage>
        <taxon>Bacteria</taxon>
        <taxon>Bacillati</taxon>
        <taxon>Bacillota</taxon>
        <taxon>Bacilli</taxon>
        <taxon>Bacillales</taxon>
        <taxon>Paenibacillaceae</taxon>
        <taxon>Paenibacillus</taxon>
    </lineage>
</organism>
<feature type="domain" description="Homeodomain phBC6A51-type" evidence="1">
    <location>
        <begin position="13"/>
        <end position="132"/>
    </location>
</feature>
<dbReference type="SUPFAM" id="SSF46689">
    <property type="entry name" value="Homeodomain-like"/>
    <property type="match status" value="1"/>
</dbReference>
<sequence length="146" mass="16627">MSDKRKAALESRLDGRQIKAALLCVEREFAAEDDRMTFDEIAADIGVSRKTLHQWRTQKRAFIDYVNYLADDFLAADRAKVYRQLMRAIDGQQPSIKAIDLFFRRFGLITQQVAVETKDAGSARSNEELAAELDELDELLGETPEN</sequence>
<accession>A0A6M1PF50</accession>
<dbReference type="AlphaFoldDB" id="A0A6M1PF50"/>